<evidence type="ECO:0000313" key="1">
    <source>
        <dbReference type="EMBL" id="KUG10705.1"/>
    </source>
</evidence>
<gene>
    <name evidence="1" type="ORF">ASZ90_016528</name>
</gene>
<reference evidence="1" key="1">
    <citation type="journal article" date="2015" name="Proc. Natl. Acad. Sci. U.S.A.">
        <title>Networks of energetic and metabolic interactions define dynamics in microbial communities.</title>
        <authorList>
            <person name="Embree M."/>
            <person name="Liu J.K."/>
            <person name="Al-Bassam M.M."/>
            <person name="Zengler K."/>
        </authorList>
    </citation>
    <scope>NUCLEOTIDE SEQUENCE</scope>
</reference>
<organism evidence="1">
    <name type="scientific">hydrocarbon metagenome</name>
    <dbReference type="NCBI Taxonomy" id="938273"/>
    <lineage>
        <taxon>unclassified sequences</taxon>
        <taxon>metagenomes</taxon>
        <taxon>ecological metagenomes</taxon>
    </lineage>
</organism>
<accession>A0A0W8EPW2</accession>
<sequence length="45" mass="5012">MALLSISPTPVLDFSNETHVRGFHQGYLRPNSLICVSFMMISLTS</sequence>
<dbReference type="EMBL" id="LNQE01001737">
    <property type="protein sequence ID" value="KUG10705.1"/>
    <property type="molecule type" value="Genomic_DNA"/>
</dbReference>
<name>A0A0W8EPW2_9ZZZZ</name>
<protein>
    <submittedName>
        <fullName evidence="1">Uncharacterized protein</fullName>
    </submittedName>
</protein>
<proteinExistence type="predicted"/>
<dbReference type="AlphaFoldDB" id="A0A0W8EPW2"/>
<comment type="caution">
    <text evidence="1">The sequence shown here is derived from an EMBL/GenBank/DDBJ whole genome shotgun (WGS) entry which is preliminary data.</text>
</comment>